<reference evidence="1" key="1">
    <citation type="submission" date="2016-02" db="EMBL/GenBank/DDBJ databases">
        <title>Genome sequence of Bacillus trypoxylicola KCTC 13244(T).</title>
        <authorList>
            <person name="Jeong H."/>
            <person name="Park S.-H."/>
            <person name="Choi S.-K."/>
        </authorList>
    </citation>
    <scope>NUCLEOTIDE SEQUENCE [LARGE SCALE GENOMIC DNA]</scope>
    <source>
        <strain evidence="1">KCTC 13244</strain>
    </source>
</reference>
<protein>
    <recommendedName>
        <fullName evidence="3">Sporulation protein</fullName>
    </recommendedName>
</protein>
<organism evidence="1 2">
    <name type="scientific">Alkalihalobacillus trypoxylicola</name>
    <dbReference type="NCBI Taxonomy" id="519424"/>
    <lineage>
        <taxon>Bacteria</taxon>
        <taxon>Bacillati</taxon>
        <taxon>Bacillota</taxon>
        <taxon>Bacilli</taxon>
        <taxon>Bacillales</taxon>
        <taxon>Bacillaceae</taxon>
        <taxon>Alkalihalobacillus</taxon>
    </lineage>
</organism>
<evidence type="ECO:0000313" key="2">
    <source>
        <dbReference type="Proteomes" id="UP000075806"/>
    </source>
</evidence>
<dbReference type="STRING" id="519424.AZF04_09095"/>
<dbReference type="NCBIfam" id="TIGR02841">
    <property type="entry name" value="spore_YyaC"/>
    <property type="match status" value="1"/>
</dbReference>
<dbReference type="OrthoDB" id="9815953at2"/>
<evidence type="ECO:0008006" key="3">
    <source>
        <dbReference type="Google" id="ProtNLM"/>
    </source>
</evidence>
<accession>A0A162DHI5</accession>
<dbReference type="InterPro" id="IPR009665">
    <property type="entry name" value="YyaC"/>
</dbReference>
<evidence type="ECO:0000313" key="1">
    <source>
        <dbReference type="EMBL" id="KYG29654.1"/>
    </source>
</evidence>
<gene>
    <name evidence="1" type="ORF">AZF04_09095</name>
</gene>
<dbReference type="Pfam" id="PF06866">
    <property type="entry name" value="DUF1256"/>
    <property type="match status" value="1"/>
</dbReference>
<sequence length="222" mass="25066">MSTNHWFNKKLNSFRMHMDSDELYPEFLNVLLSFIENQTKKPLVIVCIGTDRSTGDSLGPLIGSKLESAKLKNFDVFGTLKDPVHAVNMKEKMDIIMRKYEEPFIIAIDACLGKMKNVGEITISDGPVRPGAAVKKDLPSIGDIHMTGIVNIGGMMEYFVLQNTRLFTVMSMADMIAKLLIEADQWIEQSVLPSYSNTSITTHKQEKRLTSAFHFFKSEKLK</sequence>
<proteinExistence type="predicted"/>
<dbReference type="Proteomes" id="UP000075806">
    <property type="component" value="Unassembled WGS sequence"/>
</dbReference>
<name>A0A162DHI5_9BACI</name>
<dbReference type="RefSeq" id="WP_061949442.1">
    <property type="nucleotide sequence ID" value="NZ_LTAO01000023.1"/>
</dbReference>
<keyword evidence="2" id="KW-1185">Reference proteome</keyword>
<dbReference type="AlphaFoldDB" id="A0A162DHI5"/>
<dbReference type="EMBL" id="LTAO01000023">
    <property type="protein sequence ID" value="KYG29654.1"/>
    <property type="molecule type" value="Genomic_DNA"/>
</dbReference>
<comment type="caution">
    <text evidence="1">The sequence shown here is derived from an EMBL/GenBank/DDBJ whole genome shotgun (WGS) entry which is preliminary data.</text>
</comment>
<dbReference type="InterPro" id="IPR023430">
    <property type="entry name" value="Pept_HybD-like_dom_sf"/>
</dbReference>
<dbReference type="SUPFAM" id="SSF53163">
    <property type="entry name" value="HybD-like"/>
    <property type="match status" value="1"/>
</dbReference>